<dbReference type="PANTHER" id="PTHR30619:SF1">
    <property type="entry name" value="RECOMBINATION PROTEIN 2"/>
    <property type="match status" value="1"/>
</dbReference>
<dbReference type="Gene3D" id="3.60.15.10">
    <property type="entry name" value="Ribonuclease Z/Hydroxyacylglutathione hydrolase-like"/>
    <property type="match status" value="1"/>
</dbReference>
<comment type="caution">
    <text evidence="2">The sequence shown here is derived from an EMBL/GenBank/DDBJ whole genome shotgun (WGS) entry which is preliminary data.</text>
</comment>
<dbReference type="Pfam" id="PF00753">
    <property type="entry name" value="Lactamase_B"/>
    <property type="match status" value="1"/>
</dbReference>
<dbReference type="InterPro" id="IPR001279">
    <property type="entry name" value="Metallo-B-lactamas"/>
</dbReference>
<evidence type="ECO:0000259" key="1">
    <source>
        <dbReference type="Pfam" id="PF00753"/>
    </source>
</evidence>
<accession>A0ABV8HSW5</accession>
<evidence type="ECO:0000313" key="3">
    <source>
        <dbReference type="Proteomes" id="UP001595765"/>
    </source>
</evidence>
<dbReference type="Proteomes" id="UP001595765">
    <property type="component" value="Unassembled WGS sequence"/>
</dbReference>
<evidence type="ECO:0000313" key="2">
    <source>
        <dbReference type="EMBL" id="MFC4035030.1"/>
    </source>
</evidence>
<dbReference type="SUPFAM" id="SSF56281">
    <property type="entry name" value="Metallo-hydrolase/oxidoreductase"/>
    <property type="match status" value="1"/>
</dbReference>
<dbReference type="PANTHER" id="PTHR30619">
    <property type="entry name" value="DNA INTERNALIZATION/COMPETENCE PROTEIN COMEC/REC2"/>
    <property type="match status" value="1"/>
</dbReference>
<sequence length="399" mass="42189">MIRVEALPAGNGDCLWVEWTHRGTRRRMLIDGGNGSRTKLPPGLAERFARQPLSERRFDLVVCTHFDNDHIGGLLPLFAEPPEGFAADDVWFNGRRHLTAPDLLGPRQGDRLAELLRVSGQPWNAGTGGAAVAVPDEGPLPVLLLPGLRLTLLSPTWSGLRRLGAIWEDPDAMPGAEPDPDTGDDAFGAGDLLGDIGPGGEEGPEAGWGGGFGGPDIPWRELAGDAHYSRDTAPGNGSSIAFCAEDDEGARVLFGADAQAETLVASLRRLPGGAEPVRVDLCKVPHHGSSRNLSPELVDAIACRHWLISTDGGRTLGRGAHEAAFRPGEGEHPSLRAMARIIVRGGARPTLWFNHRVVSTERYAGALLAQELGFGAELPASGTSGITLLVGDGSVSRGM</sequence>
<dbReference type="RefSeq" id="WP_386434240.1">
    <property type="nucleotide sequence ID" value="NZ_JBHSBB010000019.1"/>
</dbReference>
<name>A0ABV8HSW5_9ACTN</name>
<dbReference type="EMBL" id="JBHSBB010000019">
    <property type="protein sequence ID" value="MFC4035030.1"/>
    <property type="molecule type" value="Genomic_DNA"/>
</dbReference>
<gene>
    <name evidence="2" type="ORF">ACFO3J_26685</name>
</gene>
<keyword evidence="3" id="KW-1185">Reference proteome</keyword>
<protein>
    <submittedName>
        <fullName evidence="2">MBL fold metallo-hydrolase</fullName>
    </submittedName>
</protein>
<reference evidence="3" key="1">
    <citation type="journal article" date="2019" name="Int. J. Syst. Evol. Microbiol.">
        <title>The Global Catalogue of Microorganisms (GCM) 10K type strain sequencing project: providing services to taxonomists for standard genome sequencing and annotation.</title>
        <authorList>
            <consortium name="The Broad Institute Genomics Platform"/>
            <consortium name="The Broad Institute Genome Sequencing Center for Infectious Disease"/>
            <person name="Wu L."/>
            <person name="Ma J."/>
        </authorList>
    </citation>
    <scope>NUCLEOTIDE SEQUENCE [LARGE SCALE GENOMIC DNA]</scope>
    <source>
        <strain evidence="3">CGMCC 4.7237</strain>
    </source>
</reference>
<proteinExistence type="predicted"/>
<dbReference type="InterPro" id="IPR036866">
    <property type="entry name" value="RibonucZ/Hydroxyglut_hydro"/>
</dbReference>
<feature type="domain" description="Metallo-beta-lactamase" evidence="1">
    <location>
        <begin position="10"/>
        <end position="78"/>
    </location>
</feature>
<organism evidence="2 3">
    <name type="scientific">Streptomyces polygonati</name>
    <dbReference type="NCBI Taxonomy" id="1617087"/>
    <lineage>
        <taxon>Bacteria</taxon>
        <taxon>Bacillati</taxon>
        <taxon>Actinomycetota</taxon>
        <taxon>Actinomycetes</taxon>
        <taxon>Kitasatosporales</taxon>
        <taxon>Streptomycetaceae</taxon>
        <taxon>Streptomyces</taxon>
    </lineage>
</organism>
<dbReference type="InterPro" id="IPR052159">
    <property type="entry name" value="Competence_DNA_uptake"/>
</dbReference>